<evidence type="ECO:0000313" key="5">
    <source>
        <dbReference type="Proteomes" id="UP000636800"/>
    </source>
</evidence>
<dbReference type="CDD" id="cd23340">
    <property type="entry name" value="beta-trefoil_FSCN_ACP-like"/>
    <property type="match status" value="1"/>
</dbReference>
<evidence type="ECO:0000259" key="2">
    <source>
        <dbReference type="Pfam" id="PF22932"/>
    </source>
</evidence>
<dbReference type="Pfam" id="PF22932">
    <property type="entry name" value="Ubiq_DUF_assoc"/>
    <property type="match status" value="1"/>
</dbReference>
<keyword evidence="5" id="KW-1185">Reference proteome</keyword>
<feature type="domain" description="DUF569" evidence="2">
    <location>
        <begin position="203"/>
        <end position="278"/>
    </location>
</feature>
<evidence type="ECO:0000313" key="3">
    <source>
        <dbReference type="EMBL" id="KAG0497137.1"/>
    </source>
</evidence>
<dbReference type="Gene3D" id="2.80.10.50">
    <property type="match status" value="1"/>
</dbReference>
<name>A0A835VFQ2_VANPL</name>
<dbReference type="EMBL" id="JADCNL010000001">
    <property type="protein sequence ID" value="KAG0497137.1"/>
    <property type="molecule type" value="Genomic_DNA"/>
</dbReference>
<comment type="caution">
    <text evidence="3">The sequence shown here is derived from an EMBL/GenBank/DDBJ whole genome shotgun (WGS) entry which is preliminary data.</text>
</comment>
<evidence type="ECO:0008006" key="7">
    <source>
        <dbReference type="Google" id="ProtNLM"/>
    </source>
</evidence>
<gene>
    <name evidence="4" type="ORF">HPP92_001606</name>
    <name evidence="3" type="ORF">HPP92_001828</name>
</gene>
<dbReference type="Proteomes" id="UP000639772">
    <property type="component" value="Chromosome 1"/>
</dbReference>
<dbReference type="Pfam" id="PF04601">
    <property type="entry name" value="DUF569"/>
    <property type="match status" value="1"/>
</dbReference>
<dbReference type="InterPro" id="IPR008999">
    <property type="entry name" value="Actin-crosslinking"/>
</dbReference>
<evidence type="ECO:0000313" key="6">
    <source>
        <dbReference type="Proteomes" id="UP000639772"/>
    </source>
</evidence>
<evidence type="ECO:0000313" key="4">
    <source>
        <dbReference type="EMBL" id="KAG0501534.1"/>
    </source>
</evidence>
<dbReference type="InterPro" id="IPR007679">
    <property type="entry name" value="DUF569"/>
</dbReference>
<accession>A0A835VFQ2</accession>
<evidence type="ECO:0000259" key="1">
    <source>
        <dbReference type="Pfam" id="PF04601"/>
    </source>
</evidence>
<dbReference type="PANTHER" id="PTHR31205:SF69">
    <property type="entry name" value="ACTIN CROSS-LINKING PROTEIN (DUF569)"/>
    <property type="match status" value="1"/>
</dbReference>
<dbReference type="EMBL" id="JADCNM010000001">
    <property type="protein sequence ID" value="KAG0501534.1"/>
    <property type="molecule type" value="Genomic_DNA"/>
</dbReference>
<protein>
    <recommendedName>
        <fullName evidence="7">DUF569 domain-containing protein</fullName>
    </recommendedName>
</protein>
<sequence length="296" mass="33026">MDLFQRAKAVRLRSFNDKYLLAEEDEEGVCQGRKGSTQRARWEVEFVEDDKSLIRLKSCYGKYLSASNQPFLLGLTGHKVLQVSPSRLDSSIAWEPVRDGFQVKLKTRFGHFLRANGGPPPWRNSVTHDIPHLHKEWVLWEVDIIGIRTCSPVADQVKSAVEFSVSSSPSISNQESFSSSISVSSLNSLSHSECGSPCISDVRSIRCMVANNDGNVEDGAEEFSFAFEGTSVEELTHRLEEATELGQIIVCSRNPVNGKLYPLHLHLPPNKSNVNVVLVLASSKVARSFMKRENHL</sequence>
<dbReference type="OrthoDB" id="2432302at2759"/>
<organism evidence="3 5">
    <name type="scientific">Vanilla planifolia</name>
    <name type="common">Vanilla</name>
    <dbReference type="NCBI Taxonomy" id="51239"/>
    <lineage>
        <taxon>Eukaryota</taxon>
        <taxon>Viridiplantae</taxon>
        <taxon>Streptophyta</taxon>
        <taxon>Embryophyta</taxon>
        <taxon>Tracheophyta</taxon>
        <taxon>Spermatophyta</taxon>
        <taxon>Magnoliopsida</taxon>
        <taxon>Liliopsida</taxon>
        <taxon>Asparagales</taxon>
        <taxon>Orchidaceae</taxon>
        <taxon>Vanilloideae</taxon>
        <taxon>Vanilleae</taxon>
        <taxon>Vanilla</taxon>
    </lineage>
</organism>
<dbReference type="PANTHER" id="PTHR31205">
    <property type="entry name" value="ACTIN CROSS-LINKING PROTEIN (DUF569)"/>
    <property type="match status" value="1"/>
</dbReference>
<dbReference type="InterPro" id="IPR054726">
    <property type="entry name" value="Ubiq_DUF569-assoc"/>
</dbReference>
<proteinExistence type="predicted"/>
<reference evidence="5 6" key="1">
    <citation type="journal article" date="2020" name="Nat. Food">
        <title>A phased Vanilla planifolia genome enables genetic improvement of flavour and production.</title>
        <authorList>
            <person name="Hasing T."/>
            <person name="Tang H."/>
            <person name="Brym M."/>
            <person name="Khazi F."/>
            <person name="Huang T."/>
            <person name="Chambers A.H."/>
        </authorList>
    </citation>
    <scope>NUCLEOTIDE SEQUENCE [LARGE SCALE GENOMIC DNA]</scope>
    <source>
        <tissue evidence="3">Leaf</tissue>
    </source>
</reference>
<dbReference type="Proteomes" id="UP000636800">
    <property type="component" value="Chromosome 1"/>
</dbReference>
<feature type="domain" description="DUF569" evidence="1">
    <location>
        <begin position="1"/>
        <end position="140"/>
    </location>
</feature>
<dbReference type="AlphaFoldDB" id="A0A835VFQ2"/>
<dbReference type="FunFam" id="2.80.10.50:FF:000067">
    <property type="entry name" value="BnaC05g19630D protein"/>
    <property type="match status" value="1"/>
</dbReference>
<dbReference type="SUPFAM" id="SSF50405">
    <property type="entry name" value="Actin-crosslinking proteins"/>
    <property type="match status" value="1"/>
</dbReference>